<comment type="caution">
    <text evidence="1">The sequence shown here is derived from an EMBL/GenBank/DDBJ whole genome shotgun (WGS) entry which is preliminary data.</text>
</comment>
<gene>
    <name evidence="1" type="ORF">BM221_005109</name>
</gene>
<sequence>MGLRRALRAFLRAELSRITALNVAFHRTVCPLNHLLPDNAVCINFIITGDGRASTRLVSFSFFSTLLGRGPTLKLKFEHEVHRGELLAMAWCVDKSRPSPIPELSIGAKKTVLRISLAERIAQWVERRRLFVSSARISQKSWNNGSF</sequence>
<dbReference type="Proteomes" id="UP000235728">
    <property type="component" value="Unassembled WGS sequence"/>
</dbReference>
<organism evidence="1 2">
    <name type="scientific">Beauveria bassiana</name>
    <name type="common">White muscardine disease fungus</name>
    <name type="synonym">Tritirachium shiotae</name>
    <dbReference type="NCBI Taxonomy" id="176275"/>
    <lineage>
        <taxon>Eukaryota</taxon>
        <taxon>Fungi</taxon>
        <taxon>Dikarya</taxon>
        <taxon>Ascomycota</taxon>
        <taxon>Pezizomycotina</taxon>
        <taxon>Sordariomycetes</taxon>
        <taxon>Hypocreomycetidae</taxon>
        <taxon>Hypocreales</taxon>
        <taxon>Cordycipitaceae</taxon>
        <taxon>Beauveria</taxon>
    </lineage>
</organism>
<dbReference type="AlphaFoldDB" id="A0A2N6NMN1"/>
<accession>A0A2N6NMN1</accession>
<evidence type="ECO:0000313" key="2">
    <source>
        <dbReference type="Proteomes" id="UP000235728"/>
    </source>
</evidence>
<protein>
    <submittedName>
        <fullName evidence="1">Uncharacterized protein</fullName>
    </submittedName>
</protein>
<evidence type="ECO:0000313" key="1">
    <source>
        <dbReference type="EMBL" id="PMB68530.1"/>
    </source>
</evidence>
<name>A0A2N6NMN1_BEABA</name>
<reference evidence="1 2" key="1">
    <citation type="journal article" date="2016" name="Appl. Microbiol. Biotechnol.">
        <title>Characterization of T-DNA insertion mutants with decreased virulence in the entomopathogenic fungus Beauveria bassiana JEF-007.</title>
        <authorList>
            <person name="Kim S."/>
            <person name="Lee S.J."/>
            <person name="Nai Y.S."/>
            <person name="Yu J.S."/>
            <person name="Lee M.R."/>
            <person name="Yang Y.T."/>
            <person name="Kim J.S."/>
        </authorList>
    </citation>
    <scope>NUCLEOTIDE SEQUENCE [LARGE SCALE GENOMIC DNA]</scope>
    <source>
        <strain evidence="1 2">JEF-007</strain>
    </source>
</reference>
<dbReference type="EMBL" id="MRVG01000005">
    <property type="protein sequence ID" value="PMB68530.1"/>
    <property type="molecule type" value="Genomic_DNA"/>
</dbReference>
<proteinExistence type="predicted"/>